<evidence type="ECO:0000313" key="3">
    <source>
        <dbReference type="Proteomes" id="UP000581135"/>
    </source>
</evidence>
<comment type="caution">
    <text evidence="2">The sequence shown here is derived from an EMBL/GenBank/DDBJ whole genome shotgun (WGS) entry which is preliminary data.</text>
</comment>
<protein>
    <submittedName>
        <fullName evidence="2">Uncharacterized protein</fullName>
    </submittedName>
</protein>
<evidence type="ECO:0000256" key="1">
    <source>
        <dbReference type="SAM" id="Phobius"/>
    </source>
</evidence>
<name>A0A839SWD9_9PROT</name>
<dbReference type="AlphaFoldDB" id="A0A839SWD9"/>
<dbReference type="RefSeq" id="WP_183416831.1">
    <property type="nucleotide sequence ID" value="NZ_JACHXA010000006.1"/>
</dbReference>
<dbReference type="Proteomes" id="UP000581135">
    <property type="component" value="Unassembled WGS sequence"/>
</dbReference>
<feature type="transmembrane region" description="Helical" evidence="1">
    <location>
        <begin position="191"/>
        <end position="217"/>
    </location>
</feature>
<keyword evidence="3" id="KW-1185">Reference proteome</keyword>
<keyword evidence="1" id="KW-0812">Transmembrane</keyword>
<proteinExistence type="predicted"/>
<keyword evidence="1" id="KW-1133">Transmembrane helix</keyword>
<organism evidence="2 3">
    <name type="scientific">Limibacillus halophilus</name>
    <dbReference type="NCBI Taxonomy" id="1579333"/>
    <lineage>
        <taxon>Bacteria</taxon>
        <taxon>Pseudomonadati</taxon>
        <taxon>Pseudomonadota</taxon>
        <taxon>Alphaproteobacteria</taxon>
        <taxon>Rhodospirillales</taxon>
        <taxon>Rhodovibrionaceae</taxon>
        <taxon>Limibacillus</taxon>
    </lineage>
</organism>
<keyword evidence="1" id="KW-0472">Membrane</keyword>
<evidence type="ECO:0000313" key="2">
    <source>
        <dbReference type="EMBL" id="MBB3066010.1"/>
    </source>
</evidence>
<sequence length="312" mass="32855">MLGTSAAALMHGQMKAKAVSDIAASSAFWINPVLATDAAIQLDRWLTEVSQSAATVYDKALDGVYLDAMRVGSTKALGGAYHRLFDGGHDLASAWKRVREALPDDTFGQEVSGYLSAIWKDVVTPMGLPVISFDKGRYDAVAEGLQQTLGVSYEWLYDLATFTATEGIGALVGALALVLKWRQAQVKEFSEIVGALGVTAMVSLNPILAVVVVLGAARTYQLSQQKDAGKGALKGLLSGSASSGSLIATSLMIGGPVWVGVIAGVVVSVLVRQGCSDKSLDRIKERGSKFCEIKGHELIAGARALMPALVRK</sequence>
<feature type="transmembrane region" description="Helical" evidence="1">
    <location>
        <begin position="246"/>
        <end position="271"/>
    </location>
</feature>
<feature type="transmembrane region" description="Helical" evidence="1">
    <location>
        <begin position="155"/>
        <end position="179"/>
    </location>
</feature>
<gene>
    <name evidence="2" type="ORF">FHR98_002313</name>
</gene>
<reference evidence="2 3" key="1">
    <citation type="submission" date="2020-08" db="EMBL/GenBank/DDBJ databases">
        <title>Genomic Encyclopedia of Type Strains, Phase III (KMG-III): the genomes of soil and plant-associated and newly described type strains.</title>
        <authorList>
            <person name="Whitman W."/>
        </authorList>
    </citation>
    <scope>NUCLEOTIDE SEQUENCE [LARGE SCALE GENOMIC DNA]</scope>
    <source>
        <strain evidence="2 3">CECT 8803</strain>
    </source>
</reference>
<accession>A0A839SWD9</accession>
<dbReference type="EMBL" id="JACHXA010000006">
    <property type="protein sequence ID" value="MBB3066010.1"/>
    <property type="molecule type" value="Genomic_DNA"/>
</dbReference>